<keyword evidence="2" id="KW-0732">Signal</keyword>
<evidence type="ECO:0000313" key="3">
    <source>
        <dbReference type="EMBL" id="OGY99724.1"/>
    </source>
</evidence>
<evidence type="ECO:0008006" key="5">
    <source>
        <dbReference type="Google" id="ProtNLM"/>
    </source>
</evidence>
<feature type="chain" id="PRO_5009582289" description="Conjugal transfer protein TrbC" evidence="2">
    <location>
        <begin position="25"/>
        <end position="108"/>
    </location>
</feature>
<feature type="signal peptide" evidence="2">
    <location>
        <begin position="1"/>
        <end position="24"/>
    </location>
</feature>
<name>A0A1G2CEB8_9BACT</name>
<feature type="transmembrane region" description="Helical" evidence="1">
    <location>
        <begin position="81"/>
        <end position="98"/>
    </location>
</feature>
<protein>
    <recommendedName>
        <fullName evidence="5">Conjugal transfer protein TrbC</fullName>
    </recommendedName>
</protein>
<evidence type="ECO:0000313" key="4">
    <source>
        <dbReference type="Proteomes" id="UP000178880"/>
    </source>
</evidence>
<dbReference type="InterPro" id="IPR043993">
    <property type="entry name" value="T4SS_pilin"/>
</dbReference>
<organism evidence="3 4">
    <name type="scientific">Candidatus Liptonbacteria bacterium RIFCSPLOWO2_01_FULL_52_25</name>
    <dbReference type="NCBI Taxonomy" id="1798650"/>
    <lineage>
        <taxon>Bacteria</taxon>
        <taxon>Candidatus Liptoniibacteriota</taxon>
    </lineage>
</organism>
<keyword evidence="1" id="KW-0472">Membrane</keyword>
<proteinExistence type="predicted"/>
<evidence type="ECO:0000256" key="1">
    <source>
        <dbReference type="SAM" id="Phobius"/>
    </source>
</evidence>
<dbReference type="EMBL" id="MHLA01000013">
    <property type="protein sequence ID" value="OGY99724.1"/>
    <property type="molecule type" value="Genomic_DNA"/>
</dbReference>
<keyword evidence="1" id="KW-1133">Transmembrane helix</keyword>
<evidence type="ECO:0000256" key="2">
    <source>
        <dbReference type="SAM" id="SignalP"/>
    </source>
</evidence>
<comment type="caution">
    <text evidence="3">The sequence shown here is derived from an EMBL/GenBank/DDBJ whole genome shotgun (WGS) entry which is preliminary data.</text>
</comment>
<reference evidence="3 4" key="1">
    <citation type="journal article" date="2016" name="Nat. Commun.">
        <title>Thousands of microbial genomes shed light on interconnected biogeochemical processes in an aquifer system.</title>
        <authorList>
            <person name="Anantharaman K."/>
            <person name="Brown C.T."/>
            <person name="Hug L.A."/>
            <person name="Sharon I."/>
            <person name="Castelle C.J."/>
            <person name="Probst A.J."/>
            <person name="Thomas B.C."/>
            <person name="Singh A."/>
            <person name="Wilkins M.J."/>
            <person name="Karaoz U."/>
            <person name="Brodie E.L."/>
            <person name="Williams K.H."/>
            <person name="Hubbard S.S."/>
            <person name="Banfield J.F."/>
        </authorList>
    </citation>
    <scope>NUCLEOTIDE SEQUENCE [LARGE SCALE GENOMIC DNA]</scope>
</reference>
<dbReference type="Proteomes" id="UP000178880">
    <property type="component" value="Unassembled WGS sequence"/>
</dbReference>
<feature type="transmembrane region" description="Helical" evidence="1">
    <location>
        <begin position="48"/>
        <end position="69"/>
    </location>
</feature>
<gene>
    <name evidence="3" type="ORF">A2945_01855</name>
</gene>
<dbReference type="AlphaFoldDB" id="A0A1G2CEB8"/>
<accession>A0A1G2CEB8</accession>
<dbReference type="STRING" id="1798650.A2945_01855"/>
<keyword evidence="1" id="KW-0812">Transmembrane</keyword>
<sequence>MKIGAAKILLSCFLLFAVFGIALADLTNPLGTCDLSCLAGKITKFLFIISIPIVSIMVLVGGFQMMTAGGNPEKFSSGKKTILYAAIGFVVVLLADQVPKILKNLFGP</sequence>
<dbReference type="Pfam" id="PF18895">
    <property type="entry name" value="T4SS_pilin"/>
    <property type="match status" value="1"/>
</dbReference>